<evidence type="ECO:0000256" key="2">
    <source>
        <dbReference type="RuleBase" id="RU003939"/>
    </source>
</evidence>
<sequence>MSLTKANLIDSVSREMTFHRSYSTHIVESLLEIIKHKLESGEDVLISGFGKFCVKDKKERKGRNPQTASDMKLRSRRVPCSDSSL</sequence>
<dbReference type="PANTHER" id="PTHR33175:SF2">
    <property type="entry name" value="INTEGRATION HOST FACTOR SUBUNIT ALPHA"/>
    <property type="match status" value="1"/>
</dbReference>
<dbReference type="InterPro" id="IPR020816">
    <property type="entry name" value="Histone-like_DNA-bd_CS"/>
</dbReference>
<dbReference type="GO" id="GO:0030527">
    <property type="term" value="F:structural constituent of chromatin"/>
    <property type="evidence" value="ECO:0007669"/>
    <property type="project" value="InterPro"/>
</dbReference>
<dbReference type="PANTHER" id="PTHR33175">
    <property type="entry name" value="DNA-BINDING PROTEIN HU"/>
    <property type="match status" value="1"/>
</dbReference>
<evidence type="ECO:0000313" key="5">
    <source>
        <dbReference type="Proteomes" id="UP000650524"/>
    </source>
</evidence>
<dbReference type="PROSITE" id="PS00045">
    <property type="entry name" value="HISTONE_LIKE"/>
    <property type="match status" value="1"/>
</dbReference>
<dbReference type="Pfam" id="PF00216">
    <property type="entry name" value="Bac_DNA_binding"/>
    <property type="match status" value="1"/>
</dbReference>
<evidence type="ECO:0000313" key="4">
    <source>
        <dbReference type="EMBL" id="MBC8178212.1"/>
    </source>
</evidence>
<dbReference type="EMBL" id="JACNJD010000264">
    <property type="protein sequence ID" value="MBC8178212.1"/>
    <property type="molecule type" value="Genomic_DNA"/>
</dbReference>
<keyword evidence="1 4" id="KW-0238">DNA-binding</keyword>
<dbReference type="Proteomes" id="UP000650524">
    <property type="component" value="Unassembled WGS sequence"/>
</dbReference>
<comment type="similarity">
    <text evidence="2">Belongs to the bacterial histone-like protein family.</text>
</comment>
<proteinExistence type="inferred from homology"/>
<reference evidence="4 5" key="1">
    <citation type="submission" date="2020-08" db="EMBL/GenBank/DDBJ databases">
        <title>Bridging the membrane lipid divide: bacteria of the FCB group superphylum have the potential to synthesize archaeal ether lipids.</title>
        <authorList>
            <person name="Villanueva L."/>
            <person name="Von Meijenfeldt F.A.B."/>
            <person name="Westbye A.B."/>
            <person name="Yadav S."/>
            <person name="Hopmans E.C."/>
            <person name="Dutilh B.E."/>
            <person name="Sinninghe Damste J.S."/>
        </authorList>
    </citation>
    <scope>NUCLEOTIDE SEQUENCE [LARGE SCALE GENOMIC DNA]</scope>
    <source>
        <strain evidence="4">NIOZ-UU27</strain>
    </source>
</reference>
<dbReference type="InterPro" id="IPR000119">
    <property type="entry name" value="Hist_DNA-bd"/>
</dbReference>
<protein>
    <submittedName>
        <fullName evidence="4">HU family DNA-binding protein</fullName>
    </submittedName>
</protein>
<name>A0A8J6N1C0_9DELT</name>
<comment type="caution">
    <text evidence="4">The sequence shown here is derived from an EMBL/GenBank/DDBJ whole genome shotgun (WGS) entry which is preliminary data.</text>
</comment>
<dbReference type="AlphaFoldDB" id="A0A8J6N1C0"/>
<accession>A0A8J6N1C0</accession>
<dbReference type="SUPFAM" id="SSF47729">
    <property type="entry name" value="IHF-like DNA-binding proteins"/>
    <property type="match status" value="1"/>
</dbReference>
<dbReference type="InterPro" id="IPR010992">
    <property type="entry name" value="IHF-like_DNA-bd_dom_sf"/>
</dbReference>
<dbReference type="GO" id="GO:0005829">
    <property type="term" value="C:cytosol"/>
    <property type="evidence" value="ECO:0007669"/>
    <property type="project" value="TreeGrafter"/>
</dbReference>
<dbReference type="PRINTS" id="PR01727">
    <property type="entry name" value="DNABINDINGHU"/>
</dbReference>
<evidence type="ECO:0000256" key="1">
    <source>
        <dbReference type="ARBA" id="ARBA00023125"/>
    </source>
</evidence>
<dbReference type="GO" id="GO:0003677">
    <property type="term" value="F:DNA binding"/>
    <property type="evidence" value="ECO:0007669"/>
    <property type="project" value="UniProtKB-KW"/>
</dbReference>
<gene>
    <name evidence="4" type="ORF">H8E19_12475</name>
</gene>
<dbReference type="Gene3D" id="4.10.520.10">
    <property type="entry name" value="IHF-like DNA-binding proteins"/>
    <property type="match status" value="1"/>
</dbReference>
<evidence type="ECO:0000256" key="3">
    <source>
        <dbReference type="SAM" id="MobiDB-lite"/>
    </source>
</evidence>
<feature type="region of interest" description="Disordered" evidence="3">
    <location>
        <begin position="58"/>
        <end position="85"/>
    </location>
</feature>
<organism evidence="4 5">
    <name type="scientific">Candidatus Desulfacyla euxinica</name>
    <dbReference type="NCBI Taxonomy" id="2841693"/>
    <lineage>
        <taxon>Bacteria</taxon>
        <taxon>Deltaproteobacteria</taxon>
        <taxon>Candidatus Desulfacyla</taxon>
    </lineage>
</organism>
<dbReference type="SMART" id="SM00411">
    <property type="entry name" value="BHL"/>
    <property type="match status" value="1"/>
</dbReference>